<organism evidence="1 2">
    <name type="scientific">Triparma retinervis</name>
    <dbReference type="NCBI Taxonomy" id="2557542"/>
    <lineage>
        <taxon>Eukaryota</taxon>
        <taxon>Sar</taxon>
        <taxon>Stramenopiles</taxon>
        <taxon>Ochrophyta</taxon>
        <taxon>Bolidophyceae</taxon>
        <taxon>Parmales</taxon>
        <taxon>Triparmaceae</taxon>
        <taxon>Triparma</taxon>
    </lineage>
</organism>
<gene>
    <name evidence="1" type="ORF">TrRE_jg11012</name>
</gene>
<comment type="caution">
    <text evidence="1">The sequence shown here is derived from an EMBL/GenBank/DDBJ whole genome shotgun (WGS) entry which is preliminary data.</text>
</comment>
<feature type="non-terminal residue" evidence="1">
    <location>
        <position position="1"/>
    </location>
</feature>
<protein>
    <submittedName>
        <fullName evidence="1">Uncharacterized protein</fullName>
    </submittedName>
</protein>
<evidence type="ECO:0000313" key="1">
    <source>
        <dbReference type="EMBL" id="GMI06234.1"/>
    </source>
</evidence>
<dbReference type="EMBL" id="BRXZ01000152">
    <property type="protein sequence ID" value="GMI06234.1"/>
    <property type="molecule type" value="Genomic_DNA"/>
</dbReference>
<keyword evidence="2" id="KW-1185">Reference proteome</keyword>
<proteinExistence type="predicted"/>
<evidence type="ECO:0000313" key="2">
    <source>
        <dbReference type="Proteomes" id="UP001165082"/>
    </source>
</evidence>
<dbReference type="Proteomes" id="UP001165082">
    <property type="component" value="Unassembled WGS sequence"/>
</dbReference>
<name>A0A9W7F7J2_9STRA</name>
<reference evidence="1" key="1">
    <citation type="submission" date="2022-07" db="EMBL/GenBank/DDBJ databases">
        <title>Genome analysis of Parmales, a sister group of diatoms, reveals the evolutionary specialization of diatoms from phago-mixotrophs to photoautotrophs.</title>
        <authorList>
            <person name="Ban H."/>
            <person name="Sato S."/>
            <person name="Yoshikawa S."/>
            <person name="Kazumasa Y."/>
            <person name="Nakamura Y."/>
            <person name="Ichinomiya M."/>
            <person name="Saitoh K."/>
            <person name="Sato N."/>
            <person name="Blanc-Mathieu R."/>
            <person name="Endo H."/>
            <person name="Kuwata A."/>
            <person name="Ogata H."/>
        </authorList>
    </citation>
    <scope>NUCLEOTIDE SEQUENCE</scope>
</reference>
<sequence>NVLVLKFETSVLRVKDGICVMAGEGEAVIKGGLVLSELVEERGGGGEDGEDDVR</sequence>
<dbReference type="AlphaFoldDB" id="A0A9W7F7J2"/>
<accession>A0A9W7F7J2</accession>